<sequence>MLNGYYLLIIVAYLFILPFLFHFRFSINLLCSQDVNGDIALHFNPRMEQRYVVRNCRIKGHWGDEETCTFANFDFVVGKRFKIDFLVAEREFMVSVNGRHWCAFTYRVPIERIVGMEIRGKVDIQEVAIKEVDSYPIIPEPATLIAVNDDKLKSECMPFLGKLSKPLALGWALEICGRLKMLPQSFYINLQDSVQMWPHPVIPLHLNPRFCTTAGVDVFVRNAWLDGDWGPEERAPIFPFLSGADFKIIIRREMDCFTIWVAEQVVAIFKFRGGMDKINYVYIAGDLTVSNVTLRDKKSDFRLTTTDTEDHPSPTD</sequence>
<protein>
    <submittedName>
        <fullName evidence="1">Galectin</fullName>
    </submittedName>
</protein>
<comment type="caution">
    <text evidence="1">The sequence shown here is derived from an EMBL/GenBank/DDBJ whole genome shotgun (WGS) entry which is preliminary data.</text>
</comment>
<organism evidence="1 2">
    <name type="scientific">Holotrichia oblita</name>
    <name type="common">Chafer beetle</name>
    <dbReference type="NCBI Taxonomy" id="644536"/>
    <lineage>
        <taxon>Eukaryota</taxon>
        <taxon>Metazoa</taxon>
        <taxon>Ecdysozoa</taxon>
        <taxon>Arthropoda</taxon>
        <taxon>Hexapoda</taxon>
        <taxon>Insecta</taxon>
        <taxon>Pterygota</taxon>
        <taxon>Neoptera</taxon>
        <taxon>Endopterygota</taxon>
        <taxon>Coleoptera</taxon>
        <taxon>Polyphaga</taxon>
        <taxon>Scarabaeiformia</taxon>
        <taxon>Scarabaeidae</taxon>
        <taxon>Melolonthinae</taxon>
        <taxon>Holotrichia</taxon>
    </lineage>
</organism>
<name>A0ACB9T816_HOLOL</name>
<dbReference type="EMBL" id="CM043018">
    <property type="protein sequence ID" value="KAI4462980.1"/>
    <property type="molecule type" value="Genomic_DNA"/>
</dbReference>
<reference evidence="1" key="1">
    <citation type="submission" date="2022-04" db="EMBL/GenBank/DDBJ databases">
        <title>Chromosome-scale genome assembly of Holotrichia oblita Faldermann.</title>
        <authorList>
            <person name="Rongchong L."/>
        </authorList>
    </citation>
    <scope>NUCLEOTIDE SEQUENCE</scope>
    <source>
        <strain evidence="1">81SQS9</strain>
    </source>
</reference>
<keyword evidence="2" id="KW-1185">Reference proteome</keyword>
<accession>A0ACB9T816</accession>
<dbReference type="Proteomes" id="UP001056778">
    <property type="component" value="Chromosome 4"/>
</dbReference>
<gene>
    <name evidence="1" type="ORF">MML48_4g00000651</name>
</gene>
<proteinExistence type="predicted"/>
<evidence type="ECO:0000313" key="1">
    <source>
        <dbReference type="EMBL" id="KAI4462980.1"/>
    </source>
</evidence>
<evidence type="ECO:0000313" key="2">
    <source>
        <dbReference type="Proteomes" id="UP001056778"/>
    </source>
</evidence>